<dbReference type="HOGENOM" id="CLU_170816_0_0_2"/>
<reference evidence="1 2" key="1">
    <citation type="journal article" date="2005" name="Genome Res.">
        <title>Complete genome sequence of the hyperthermophilic archaeon Thermococcus kodakaraensis KOD1 and comparison with Pyrococcus genomes.</title>
        <authorList>
            <person name="Fukui T."/>
            <person name="Atomi H."/>
            <person name="Kanai T."/>
            <person name="Matsumi R."/>
            <person name="Fujiwara S."/>
            <person name="Imanaka T."/>
        </authorList>
    </citation>
    <scope>NUCLEOTIDE SEQUENCE [LARGE SCALE GENOMIC DNA]</scope>
    <source>
        <strain evidence="2">ATCC BAA-918 / JCM 12380 / KOD1</strain>
    </source>
</reference>
<dbReference type="EMBL" id="AP006878">
    <property type="protein sequence ID" value="BAD85533.1"/>
    <property type="molecule type" value="Genomic_DNA"/>
</dbReference>
<dbReference type="STRING" id="69014.TK1344"/>
<dbReference type="InParanoid" id="Q5JGU4"/>
<organism evidence="1 2">
    <name type="scientific">Thermococcus kodakarensis (strain ATCC BAA-918 / JCM 12380 / KOD1)</name>
    <name type="common">Pyrococcus kodakaraensis (strain KOD1)</name>
    <dbReference type="NCBI Taxonomy" id="69014"/>
    <lineage>
        <taxon>Archaea</taxon>
        <taxon>Methanobacteriati</taxon>
        <taxon>Methanobacteriota</taxon>
        <taxon>Thermococci</taxon>
        <taxon>Thermococcales</taxon>
        <taxon>Thermococcaceae</taxon>
        <taxon>Thermococcus</taxon>
    </lineage>
</organism>
<keyword evidence="2" id="KW-1185">Reference proteome</keyword>
<accession>Q5JGU4</accession>
<evidence type="ECO:0000313" key="2">
    <source>
        <dbReference type="Proteomes" id="UP000000536"/>
    </source>
</evidence>
<dbReference type="KEGG" id="tko:TK1344"/>
<evidence type="ECO:0000313" key="1">
    <source>
        <dbReference type="EMBL" id="BAD85533.1"/>
    </source>
</evidence>
<name>Q5JGU4_THEKO</name>
<dbReference type="eggNOG" id="arCOG07154">
    <property type="taxonomic scope" value="Archaea"/>
</dbReference>
<dbReference type="PATRIC" id="fig|69014.16.peg.1314"/>
<gene>
    <name evidence="1" type="ordered locus">TK1344</name>
</gene>
<protein>
    <submittedName>
        <fullName evidence="1">Uncharacterized protein</fullName>
    </submittedName>
</protein>
<dbReference type="AlphaFoldDB" id="Q5JGU4"/>
<dbReference type="EnsemblBacteria" id="BAD85533">
    <property type="protein sequence ID" value="BAD85533"/>
    <property type="gene ID" value="TK1344"/>
</dbReference>
<proteinExistence type="predicted"/>
<dbReference type="Proteomes" id="UP000000536">
    <property type="component" value="Chromosome"/>
</dbReference>
<sequence>MASRVNLKSKKTKVRMVGKVATSIRFRFLSGEEVATDLITLIANKIHEKPEDVAWFIEVKAVMDKLGTGEFSKNAKPEPLKTSKSVRELMDEVRKSYKKFKRIEAKMKKAGLV</sequence>